<dbReference type="EC" id="6.3.4.19" evidence="1"/>
<dbReference type="CDD" id="cd01992">
    <property type="entry name" value="TilS_N"/>
    <property type="match status" value="1"/>
</dbReference>
<evidence type="ECO:0000256" key="4">
    <source>
        <dbReference type="ARBA" id="ARBA00022741"/>
    </source>
</evidence>
<dbReference type="PANTHER" id="PTHR43033">
    <property type="entry name" value="TRNA(ILE)-LYSIDINE SYNTHASE-RELATED"/>
    <property type="match status" value="1"/>
</dbReference>
<keyword evidence="2 8" id="KW-0436">Ligase</keyword>
<dbReference type="Pfam" id="PF01171">
    <property type="entry name" value="ATP_bind_3"/>
    <property type="match status" value="1"/>
</dbReference>
<evidence type="ECO:0000256" key="6">
    <source>
        <dbReference type="ARBA" id="ARBA00048539"/>
    </source>
</evidence>
<dbReference type="SUPFAM" id="SSF52402">
    <property type="entry name" value="Adenine nucleotide alpha hydrolases-like"/>
    <property type="match status" value="1"/>
</dbReference>
<dbReference type="Gene3D" id="3.40.50.620">
    <property type="entry name" value="HUPs"/>
    <property type="match status" value="1"/>
</dbReference>
<dbReference type="Proteomes" id="UP001064632">
    <property type="component" value="Chromosome"/>
</dbReference>
<evidence type="ECO:0000313" key="8">
    <source>
        <dbReference type="EMBL" id="UXI69881.1"/>
    </source>
</evidence>
<dbReference type="InterPro" id="IPR014729">
    <property type="entry name" value="Rossmann-like_a/b/a_fold"/>
</dbReference>
<comment type="catalytic activity">
    <reaction evidence="6">
        <text>cytidine(34) in tRNA(Ile2) + L-lysine + ATP = lysidine(34) in tRNA(Ile2) + AMP + diphosphate + H(+)</text>
        <dbReference type="Rhea" id="RHEA:43744"/>
        <dbReference type="Rhea" id="RHEA-COMP:10625"/>
        <dbReference type="Rhea" id="RHEA-COMP:10670"/>
        <dbReference type="ChEBI" id="CHEBI:15378"/>
        <dbReference type="ChEBI" id="CHEBI:30616"/>
        <dbReference type="ChEBI" id="CHEBI:32551"/>
        <dbReference type="ChEBI" id="CHEBI:33019"/>
        <dbReference type="ChEBI" id="CHEBI:82748"/>
        <dbReference type="ChEBI" id="CHEBI:83665"/>
        <dbReference type="ChEBI" id="CHEBI:456215"/>
        <dbReference type="EC" id="6.3.4.19"/>
    </reaction>
</comment>
<dbReference type="GO" id="GO:0032267">
    <property type="term" value="F:tRNA(Ile)-lysidine synthase activity"/>
    <property type="evidence" value="ECO:0007669"/>
    <property type="project" value="UniProtKB-EC"/>
</dbReference>
<dbReference type="NCBIfam" id="TIGR02432">
    <property type="entry name" value="lysidine_TilS_N"/>
    <property type="match status" value="1"/>
</dbReference>
<evidence type="ECO:0000256" key="3">
    <source>
        <dbReference type="ARBA" id="ARBA00022694"/>
    </source>
</evidence>
<proteinExistence type="predicted"/>
<keyword evidence="4" id="KW-0547">Nucleotide-binding</keyword>
<keyword evidence="3" id="KW-0819">tRNA processing</keyword>
<sequence length="178" mass="18310">MKPTDLTSTLAASMDALPSGPVVVALSGGMDSTVLLHALAALPAARERGLSAIHIDHGLHPRSAAWAETCRDLAAGRDVPFSSVRVAVVLDAGQGLEAAAREARMAAITRQCAPGSIIALAHHRDDQTETVLLKLVRGAGADGLRGMRPFDHTEGSGSGAPCSNARAMTCTGTRCRPA</sequence>
<dbReference type="InterPro" id="IPR011063">
    <property type="entry name" value="TilS/TtcA_N"/>
</dbReference>
<evidence type="ECO:0000256" key="2">
    <source>
        <dbReference type="ARBA" id="ARBA00022598"/>
    </source>
</evidence>
<evidence type="ECO:0000259" key="7">
    <source>
        <dbReference type="Pfam" id="PF01171"/>
    </source>
</evidence>
<organism evidence="8 9">
    <name type="scientific">Tahibacter amnicola</name>
    <dbReference type="NCBI Taxonomy" id="2976241"/>
    <lineage>
        <taxon>Bacteria</taxon>
        <taxon>Pseudomonadati</taxon>
        <taxon>Pseudomonadota</taxon>
        <taxon>Gammaproteobacteria</taxon>
        <taxon>Lysobacterales</taxon>
        <taxon>Rhodanobacteraceae</taxon>
        <taxon>Tahibacter</taxon>
    </lineage>
</organism>
<reference evidence="8" key="1">
    <citation type="submission" date="2022-09" db="EMBL/GenBank/DDBJ databases">
        <title>Tahibacter sp. nov., isolated from a fresh water.</title>
        <authorList>
            <person name="Baek J.H."/>
            <person name="Lee J.K."/>
            <person name="Kim J.M."/>
            <person name="Jeon C.O."/>
        </authorList>
    </citation>
    <scope>NUCLEOTIDE SEQUENCE</scope>
    <source>
        <strain evidence="8">W38</strain>
    </source>
</reference>
<evidence type="ECO:0000313" key="9">
    <source>
        <dbReference type="Proteomes" id="UP001064632"/>
    </source>
</evidence>
<gene>
    <name evidence="8" type="primary">tilS</name>
    <name evidence="8" type="ORF">N4264_09720</name>
</gene>
<dbReference type="EMBL" id="CP104694">
    <property type="protein sequence ID" value="UXI69881.1"/>
    <property type="molecule type" value="Genomic_DNA"/>
</dbReference>
<dbReference type="PANTHER" id="PTHR43033:SF1">
    <property type="entry name" value="TRNA(ILE)-LYSIDINE SYNTHASE-RELATED"/>
    <property type="match status" value="1"/>
</dbReference>
<evidence type="ECO:0000256" key="5">
    <source>
        <dbReference type="ARBA" id="ARBA00022840"/>
    </source>
</evidence>
<feature type="domain" description="tRNA(Ile)-lysidine/2-thiocytidine synthase N-terminal" evidence="7">
    <location>
        <begin position="22"/>
        <end position="152"/>
    </location>
</feature>
<protein>
    <recommendedName>
        <fullName evidence="1">tRNA(Ile)-lysidine synthetase</fullName>
        <ecNumber evidence="1">6.3.4.19</ecNumber>
    </recommendedName>
</protein>
<accession>A0ABY6BMT4</accession>
<dbReference type="InterPro" id="IPR012094">
    <property type="entry name" value="tRNA_Ile_lys_synt"/>
</dbReference>
<dbReference type="InterPro" id="IPR012795">
    <property type="entry name" value="tRNA_Ile_lys_synt_N"/>
</dbReference>
<evidence type="ECO:0000256" key="1">
    <source>
        <dbReference type="ARBA" id="ARBA00013267"/>
    </source>
</evidence>
<keyword evidence="9" id="KW-1185">Reference proteome</keyword>
<name>A0ABY6BMT4_9GAMM</name>
<keyword evidence="5" id="KW-0067">ATP-binding</keyword>